<dbReference type="RefSeq" id="WP_041998564.1">
    <property type="nucleotide sequence ID" value="NZ_CP022382.1"/>
</dbReference>
<evidence type="ECO:0000313" key="1">
    <source>
        <dbReference type="EMBL" id="CEN32915.1"/>
    </source>
</evidence>
<organism evidence="1 2">
    <name type="scientific">Capnocytophaga canimorsus</name>
    <dbReference type="NCBI Taxonomy" id="28188"/>
    <lineage>
        <taxon>Bacteria</taxon>
        <taxon>Pseudomonadati</taxon>
        <taxon>Bacteroidota</taxon>
        <taxon>Flavobacteriia</taxon>
        <taxon>Flavobacteriales</taxon>
        <taxon>Flavobacteriaceae</taxon>
        <taxon>Capnocytophaga</taxon>
    </lineage>
</organism>
<dbReference type="GeneID" id="69580130"/>
<dbReference type="Pfam" id="PF16215">
    <property type="entry name" value="DUF4876"/>
    <property type="match status" value="1"/>
</dbReference>
<dbReference type="PROSITE" id="PS51257">
    <property type="entry name" value="PROKAR_LIPOPROTEIN"/>
    <property type="match status" value="1"/>
</dbReference>
<sequence length="435" mass="48585">MKKVIWGFIAIILIACQEKDEKNFITKIEHQVIVTYEDEFKNLETQGTLVKITNMQTGNISEMITDKNGKATFLLDAGTFRIEVSKKISEQQMEEAVGIPQETLFNGSLENIIINQEKNKPTNIIMKSGRIGNIIIKQVYNAGSDKKQGAVFRDQFFELHNNSNEPIALAGLAYGRIIVPRAQNSPNKKDEMLLENGRFDWSKVDTESGSKANTDYVYVEEVLAFPASATVLPAGKSVIVAATALNHKAPLTVMDSNQTPRTYEVPNPNLTIDLSGAKYETYYGDYFKNQNKKPLDSDIDTPATNMEILYKTSNGLDLILDPQSRMGIVIFYVTAEEVKNWKKVKEPAKSQKILLQVPLDKIMDGVNLQGIGNFKHTHSLPDQIDSGEIVGKKGAYSSEAVIRKSTIKNGKKIYQDTNNSSNDFEVIEYPDVNSL</sequence>
<evidence type="ECO:0000313" key="2">
    <source>
        <dbReference type="Proteomes" id="UP000044026"/>
    </source>
</evidence>
<dbReference type="InterPro" id="IPR032627">
    <property type="entry name" value="DUF4876"/>
</dbReference>
<proteinExistence type="predicted"/>
<dbReference type="AlphaFoldDB" id="A0A0B7H0J3"/>
<dbReference type="Proteomes" id="UP000044026">
    <property type="component" value="Unassembled WGS sequence"/>
</dbReference>
<name>A0A0B7H0J3_9FLAO</name>
<protein>
    <submittedName>
        <fullName evidence="1">Uncharacterized protein</fullName>
    </submittedName>
</protein>
<accession>A0A0B7H0J3</accession>
<reference evidence="1 2" key="1">
    <citation type="submission" date="2015-01" db="EMBL/GenBank/DDBJ databases">
        <authorList>
            <person name="Xiang T."/>
            <person name="Song Y."/>
            <person name="Huang L."/>
            <person name="Wang B."/>
            <person name="Wu P."/>
        </authorList>
    </citation>
    <scope>NUCLEOTIDE SEQUENCE [LARGE SCALE GENOMIC DNA]</scope>
    <source>
        <strain evidence="1 2">Cc12</strain>
    </source>
</reference>
<gene>
    <name evidence="1" type="ORF">CCAN12_250002</name>
</gene>
<dbReference type="EMBL" id="CDOE01000018">
    <property type="protein sequence ID" value="CEN32915.1"/>
    <property type="molecule type" value="Genomic_DNA"/>
</dbReference>